<dbReference type="Gene3D" id="3.30.1490.20">
    <property type="entry name" value="ATP-grasp fold, A domain"/>
    <property type="match status" value="1"/>
</dbReference>
<gene>
    <name evidence="3" type="ORF">OB236_24115</name>
</gene>
<dbReference type="Gene3D" id="3.30.470.20">
    <property type="entry name" value="ATP-grasp fold, B domain"/>
    <property type="match status" value="1"/>
</dbReference>
<reference evidence="3 4" key="1">
    <citation type="submission" date="2022-09" db="EMBL/GenBank/DDBJ databases">
        <authorList>
            <person name="Han X.L."/>
            <person name="Wang Q."/>
            <person name="Lu T."/>
        </authorList>
    </citation>
    <scope>NUCLEOTIDE SEQUENCE [LARGE SCALE GENOMIC DNA]</scope>
    <source>
        <strain evidence="3 4">WQ 127069</strain>
    </source>
</reference>
<dbReference type="Gene3D" id="3.50.30.10">
    <property type="entry name" value="Phosphohistidine domain"/>
    <property type="match status" value="1"/>
</dbReference>
<dbReference type="SUPFAM" id="SSF52009">
    <property type="entry name" value="Phosphohistidine domain"/>
    <property type="match status" value="1"/>
</dbReference>
<dbReference type="EMBL" id="JAOQIO010000094">
    <property type="protein sequence ID" value="MCU6795197.1"/>
    <property type="molecule type" value="Genomic_DNA"/>
</dbReference>
<evidence type="ECO:0000313" key="4">
    <source>
        <dbReference type="Proteomes" id="UP001652445"/>
    </source>
</evidence>
<evidence type="ECO:0000259" key="1">
    <source>
        <dbReference type="Pfam" id="PF00391"/>
    </source>
</evidence>
<dbReference type="RefSeq" id="WP_262686239.1">
    <property type="nucleotide sequence ID" value="NZ_JAOQIO010000094.1"/>
</dbReference>
<dbReference type="InterPro" id="IPR051549">
    <property type="entry name" value="PEP_Utilizing_Enz"/>
</dbReference>
<dbReference type="Pfam" id="PF01326">
    <property type="entry name" value="PPDK_N"/>
    <property type="match status" value="1"/>
</dbReference>
<accession>A0ABT2UKN1</accession>
<dbReference type="Pfam" id="PF00391">
    <property type="entry name" value="PEP-utilizers"/>
    <property type="match status" value="1"/>
</dbReference>
<comment type="caution">
    <text evidence="3">The sequence shown here is derived from an EMBL/GenBank/DDBJ whole genome shotgun (WGS) entry which is preliminary data.</text>
</comment>
<dbReference type="Proteomes" id="UP001652445">
    <property type="component" value="Unassembled WGS sequence"/>
</dbReference>
<dbReference type="InterPro" id="IPR036637">
    <property type="entry name" value="Phosphohistidine_dom_sf"/>
</dbReference>
<dbReference type="PANTHER" id="PTHR43615">
    <property type="entry name" value="PHOSPHOENOLPYRUVATE SYNTHASE-RELATED"/>
    <property type="match status" value="1"/>
</dbReference>
<feature type="domain" description="PEP-utilising enzyme mobile" evidence="1">
    <location>
        <begin position="811"/>
        <end position="881"/>
    </location>
</feature>
<proteinExistence type="predicted"/>
<keyword evidence="4" id="KW-1185">Reference proteome</keyword>
<dbReference type="PANTHER" id="PTHR43615:SF1">
    <property type="entry name" value="PPDK_N DOMAIN-CONTAINING PROTEIN"/>
    <property type="match status" value="1"/>
</dbReference>
<name>A0ABT2UKN1_9BACL</name>
<feature type="domain" description="Pyruvate phosphate dikinase AMP/ATP-binding" evidence="2">
    <location>
        <begin position="17"/>
        <end position="313"/>
    </location>
</feature>
<dbReference type="InterPro" id="IPR002192">
    <property type="entry name" value="PPDK_AMP/ATP-bd"/>
</dbReference>
<dbReference type="SUPFAM" id="SSF56059">
    <property type="entry name" value="Glutathione synthetase ATP-binding domain-like"/>
    <property type="match status" value="1"/>
</dbReference>
<dbReference type="InterPro" id="IPR013815">
    <property type="entry name" value="ATP_grasp_subdomain_1"/>
</dbReference>
<dbReference type="NCBIfam" id="NF004877">
    <property type="entry name" value="PRK06241.1-2"/>
    <property type="match status" value="1"/>
</dbReference>
<evidence type="ECO:0000259" key="2">
    <source>
        <dbReference type="Pfam" id="PF01326"/>
    </source>
</evidence>
<dbReference type="NCBIfam" id="NF004878">
    <property type="entry name" value="PRK06241.1-3"/>
    <property type="match status" value="1"/>
</dbReference>
<protein>
    <submittedName>
        <fullName evidence="3">Phosphoenolpyruvate synthase</fullName>
    </submittedName>
</protein>
<organism evidence="3 4">
    <name type="scientific">Paenibacillus baimaensis</name>
    <dbReference type="NCBI Taxonomy" id="2982185"/>
    <lineage>
        <taxon>Bacteria</taxon>
        <taxon>Bacillati</taxon>
        <taxon>Bacillota</taxon>
        <taxon>Bacilli</taxon>
        <taxon>Bacillales</taxon>
        <taxon>Paenibacillaceae</taxon>
        <taxon>Paenibacillus</taxon>
    </lineage>
</organism>
<evidence type="ECO:0000313" key="3">
    <source>
        <dbReference type="EMBL" id="MCU6795197.1"/>
    </source>
</evidence>
<dbReference type="InterPro" id="IPR008279">
    <property type="entry name" value="PEP-util_enz_mobile_dom"/>
</dbReference>
<sequence length="892" mass="98607">MKGYVLDFTQIDEDSIPIVGGKGANLGVMTRAGFPVPPGFCVTTSAYRDFIGQSSLMEAYFDQLDGIKANQLNAISELGQSIRKHLVTLAIPEAIVAEIIGSWEQSAKENAYAVRSSATAEDLPYASFAGQQDTYLNVKGREQLLLAIRQCWASLFTDRAISYRAKNGFDHRSVQLSVVVQQMVFPEVSGIMFTADPIGGHRGILSIDASYGLGEALVSGLVSADLYQVHAGMIISKKIAKKKLAIFSLPEGGTLTRDLPEDMQSRQALEDSQIEQLASLGVKIKDHYGTDQDIEWCYAGGSIYIVQSRPITSLYPLPQVLTAAGESPHILLSFGHQQMMTDAMKPMALSIWQTMFPFGKPAVQVESRLTYRAGGRMFIDITPILTLKPARSLVPKVLKGVDEMMGSGVGEYVQRDVFIQGIKRPKGLAIQVARFVVPLLGRVVNNLLFADTSRAVHTVNTWLRSSFQSSKNQLSDVSGANRVLEVQEHAGKLLRSLFQELMAYPLSGVIASRLIHGLAVRWLQDNEVIHILNKSLIGNVTSEMGLMIGDLADIARQYPEVTALIHEGRASSFREDLSTVEGGSVFLPAWDHFIQLYGMRCAGEIDITRPRWREDASSLLPSIESHIRTMRHKEHRERFAQGAVEAQTAADDLLDRLGKLPFGCFKKRLMGRLLRVFRDLMSIREHPKYLMMQYFGLFREAILKEAQNLVQEGVLFEEEDVFYLTLDELLHLTKGRPIEHLSQIIAGRKQEYEHYKSLIPPRLMTSEGEIITGRRSHQDAPEHALLGTPVSAGIVEGIARVVLRPEDAKLNKGEILIAPFTDPGWTPLFHSCAGLVMEVGGLMTHGAVVAREYGLPAVVGIDDATRLIHDGDLIRLDGTHGFVVVLTPSTRS</sequence>